<proteinExistence type="predicted"/>
<reference evidence="1 2" key="1">
    <citation type="journal article" date="2018" name="Proc. R. Soc. B">
        <title>A non-coding region near Follistatin controls head colour polymorphism in the Gouldian finch.</title>
        <authorList>
            <person name="Toomey M.B."/>
            <person name="Marques C.I."/>
            <person name="Andrade P."/>
            <person name="Araujo P.M."/>
            <person name="Sabatino S."/>
            <person name="Gazda M.A."/>
            <person name="Afonso S."/>
            <person name="Lopes R.J."/>
            <person name="Corbo J.C."/>
            <person name="Carneiro M."/>
        </authorList>
    </citation>
    <scope>NUCLEOTIDE SEQUENCE [LARGE SCALE GENOMIC DNA]</scope>
    <source>
        <strain evidence="1">Red01</strain>
        <tissue evidence="1">Muscle</tissue>
    </source>
</reference>
<dbReference type="Proteomes" id="UP000276834">
    <property type="component" value="Unassembled WGS sequence"/>
</dbReference>
<dbReference type="EMBL" id="QUSF01000030">
    <property type="protein sequence ID" value="RLV99954.1"/>
    <property type="molecule type" value="Genomic_DNA"/>
</dbReference>
<keyword evidence="2" id="KW-1185">Reference proteome</keyword>
<evidence type="ECO:0000313" key="2">
    <source>
        <dbReference type="Proteomes" id="UP000276834"/>
    </source>
</evidence>
<accession>A0A3L8SDW8</accession>
<dbReference type="AlphaFoldDB" id="A0A3L8SDW8"/>
<dbReference type="OrthoDB" id="9908058at2759"/>
<gene>
    <name evidence="1" type="ORF">DV515_00009498</name>
</gene>
<name>A0A3L8SDW8_CHLGU</name>
<evidence type="ECO:0000313" key="1">
    <source>
        <dbReference type="EMBL" id="RLV99954.1"/>
    </source>
</evidence>
<sequence>MDDDVPLILTLDDSGSSASAPLDELDREELPNEIYILIFARKEVLINPFHIFIVFLPKNLEYFQTIHAVQWGTASL</sequence>
<protein>
    <submittedName>
        <fullName evidence="1">Uncharacterized protein</fullName>
    </submittedName>
</protein>
<comment type="caution">
    <text evidence="1">The sequence shown here is derived from an EMBL/GenBank/DDBJ whole genome shotgun (WGS) entry which is preliminary data.</text>
</comment>
<organism evidence="1 2">
    <name type="scientific">Chloebia gouldiae</name>
    <name type="common">Gouldian finch</name>
    <name type="synonym">Erythrura gouldiae</name>
    <dbReference type="NCBI Taxonomy" id="44316"/>
    <lineage>
        <taxon>Eukaryota</taxon>
        <taxon>Metazoa</taxon>
        <taxon>Chordata</taxon>
        <taxon>Craniata</taxon>
        <taxon>Vertebrata</taxon>
        <taxon>Euteleostomi</taxon>
        <taxon>Archelosauria</taxon>
        <taxon>Archosauria</taxon>
        <taxon>Dinosauria</taxon>
        <taxon>Saurischia</taxon>
        <taxon>Theropoda</taxon>
        <taxon>Coelurosauria</taxon>
        <taxon>Aves</taxon>
        <taxon>Neognathae</taxon>
        <taxon>Neoaves</taxon>
        <taxon>Telluraves</taxon>
        <taxon>Australaves</taxon>
        <taxon>Passeriformes</taxon>
        <taxon>Passeroidea</taxon>
        <taxon>Passeridae</taxon>
        <taxon>Chloebia</taxon>
    </lineage>
</organism>